<dbReference type="Proteomes" id="UP001445076">
    <property type="component" value="Unassembled WGS sequence"/>
</dbReference>
<evidence type="ECO:0000313" key="6">
    <source>
        <dbReference type="EMBL" id="KAK8725069.1"/>
    </source>
</evidence>
<dbReference type="Pfam" id="PF14668">
    <property type="entry name" value="RICTOR_V"/>
    <property type="match status" value="1"/>
</dbReference>
<feature type="compositionally biased region" description="Polar residues" evidence="2">
    <location>
        <begin position="1222"/>
        <end position="1232"/>
    </location>
</feature>
<dbReference type="InterPro" id="IPR028268">
    <property type="entry name" value="Pianissimo_fam"/>
</dbReference>
<evidence type="ECO:0000259" key="5">
    <source>
        <dbReference type="SMART" id="SM01310"/>
    </source>
</evidence>
<dbReference type="InterPro" id="IPR029451">
    <property type="entry name" value="RICTOR_M"/>
</dbReference>
<dbReference type="SUPFAM" id="SSF48371">
    <property type="entry name" value="ARM repeat"/>
    <property type="match status" value="2"/>
</dbReference>
<feature type="region of interest" description="Disordered" evidence="2">
    <location>
        <begin position="1539"/>
        <end position="1561"/>
    </location>
</feature>
<accession>A0AAW0WFY3</accession>
<dbReference type="SMART" id="SM01303">
    <property type="entry name" value="RasGEF_N_2"/>
    <property type="match status" value="1"/>
</dbReference>
<name>A0AAW0WFY3_CHEQU</name>
<feature type="domain" description="Rapamycin-insensitive companion of mTOR N-terminal" evidence="4">
    <location>
        <begin position="106"/>
        <end position="473"/>
    </location>
</feature>
<feature type="compositionally biased region" description="Polar residues" evidence="2">
    <location>
        <begin position="1113"/>
        <end position="1123"/>
    </location>
</feature>
<dbReference type="Pfam" id="PF14663">
    <property type="entry name" value="RasGEF_N_2"/>
    <property type="match status" value="1"/>
</dbReference>
<comment type="similarity">
    <text evidence="1">Belongs to the RICTOR family.</text>
</comment>
<feature type="domain" description="Rapamycin-insensitive companion of mTOR" evidence="5">
    <location>
        <begin position="960"/>
        <end position="1032"/>
    </location>
</feature>
<dbReference type="Gene3D" id="1.25.10.10">
    <property type="entry name" value="Leucine-rich Repeat Variant"/>
    <property type="match status" value="1"/>
</dbReference>
<feature type="region of interest" description="Disordered" evidence="2">
    <location>
        <begin position="1089"/>
        <end position="1255"/>
    </location>
</feature>
<evidence type="ECO:0000259" key="3">
    <source>
        <dbReference type="SMART" id="SM01307"/>
    </source>
</evidence>
<dbReference type="PANTHER" id="PTHR13298">
    <property type="entry name" value="CYTOSOLIC REGULATOR PIANISSIMO"/>
    <property type="match status" value="1"/>
</dbReference>
<feature type="compositionally biased region" description="Low complexity" evidence="2">
    <location>
        <begin position="1166"/>
        <end position="1178"/>
    </location>
</feature>
<evidence type="ECO:0008006" key="8">
    <source>
        <dbReference type="Google" id="ProtNLM"/>
    </source>
</evidence>
<dbReference type="InterPro" id="IPR029452">
    <property type="entry name" value="RICTOR_V"/>
</dbReference>
<feature type="compositionally biased region" description="Low complexity" evidence="2">
    <location>
        <begin position="1463"/>
        <end position="1475"/>
    </location>
</feature>
<evidence type="ECO:0000259" key="4">
    <source>
        <dbReference type="SMART" id="SM01308"/>
    </source>
</evidence>
<comment type="caution">
    <text evidence="6">The sequence shown here is derived from an EMBL/GenBank/DDBJ whole genome shotgun (WGS) entry which is preliminary data.</text>
</comment>
<feature type="region of interest" description="Disordered" evidence="2">
    <location>
        <begin position="1447"/>
        <end position="1475"/>
    </location>
</feature>
<dbReference type="InterPro" id="IPR011989">
    <property type="entry name" value="ARM-like"/>
</dbReference>
<dbReference type="Pfam" id="PF14666">
    <property type="entry name" value="RICTOR_M"/>
    <property type="match status" value="1"/>
</dbReference>
<dbReference type="InterPro" id="IPR029453">
    <property type="entry name" value="Rictor_IV"/>
</dbReference>
<dbReference type="Pfam" id="PF14664">
    <property type="entry name" value="RICTOR_N"/>
    <property type="match status" value="1"/>
</dbReference>
<dbReference type="GO" id="GO:0051897">
    <property type="term" value="P:positive regulation of phosphatidylinositol 3-kinase/protein kinase B signal transduction"/>
    <property type="evidence" value="ECO:0007669"/>
    <property type="project" value="TreeGrafter"/>
</dbReference>
<protein>
    <recommendedName>
        <fullName evidence="8">Rapamycin-insensitive companion of mTOR</fullName>
    </recommendedName>
</protein>
<dbReference type="GO" id="GO:0043539">
    <property type="term" value="F:protein serine/threonine kinase activator activity"/>
    <property type="evidence" value="ECO:0007669"/>
    <property type="project" value="TreeGrafter"/>
</dbReference>
<feature type="compositionally biased region" description="Polar residues" evidence="2">
    <location>
        <begin position="1550"/>
        <end position="1560"/>
    </location>
</feature>
<dbReference type="InterPro" id="IPR016024">
    <property type="entry name" value="ARM-type_fold"/>
</dbReference>
<proteinExistence type="inferred from homology"/>
<dbReference type="EMBL" id="JARKIK010000084">
    <property type="protein sequence ID" value="KAK8725069.1"/>
    <property type="molecule type" value="Genomic_DNA"/>
</dbReference>
<feature type="non-terminal residue" evidence="6">
    <location>
        <position position="1"/>
    </location>
</feature>
<evidence type="ECO:0000256" key="2">
    <source>
        <dbReference type="SAM" id="MobiDB-lite"/>
    </source>
</evidence>
<evidence type="ECO:0000313" key="7">
    <source>
        <dbReference type="Proteomes" id="UP001445076"/>
    </source>
</evidence>
<organism evidence="6 7">
    <name type="scientific">Cherax quadricarinatus</name>
    <name type="common">Australian red claw crayfish</name>
    <dbReference type="NCBI Taxonomy" id="27406"/>
    <lineage>
        <taxon>Eukaryota</taxon>
        <taxon>Metazoa</taxon>
        <taxon>Ecdysozoa</taxon>
        <taxon>Arthropoda</taxon>
        <taxon>Crustacea</taxon>
        <taxon>Multicrustacea</taxon>
        <taxon>Malacostraca</taxon>
        <taxon>Eumalacostraca</taxon>
        <taxon>Eucarida</taxon>
        <taxon>Decapoda</taxon>
        <taxon>Pleocyemata</taxon>
        <taxon>Astacidea</taxon>
        <taxon>Parastacoidea</taxon>
        <taxon>Parastacidae</taxon>
        <taxon>Cherax</taxon>
    </lineage>
</organism>
<dbReference type="GO" id="GO:0038203">
    <property type="term" value="P:TORC2 signaling"/>
    <property type="evidence" value="ECO:0007669"/>
    <property type="project" value="TreeGrafter"/>
</dbReference>
<dbReference type="PANTHER" id="PTHR13298:SF11">
    <property type="entry name" value="RAPAMYCIN-INSENSITIVE COMPANION OF MTOR"/>
    <property type="match status" value="1"/>
</dbReference>
<evidence type="ECO:0000256" key="1">
    <source>
        <dbReference type="ARBA" id="ARBA00008878"/>
    </source>
</evidence>
<dbReference type="GO" id="GO:0031932">
    <property type="term" value="C:TORC2 complex"/>
    <property type="evidence" value="ECO:0007669"/>
    <property type="project" value="InterPro"/>
</dbReference>
<dbReference type="SMART" id="SM01310">
    <property type="entry name" value="RICTOR_V"/>
    <property type="match status" value="1"/>
</dbReference>
<feature type="compositionally biased region" description="Polar residues" evidence="2">
    <location>
        <begin position="1151"/>
        <end position="1161"/>
    </location>
</feature>
<keyword evidence="7" id="KW-1185">Reference proteome</keyword>
<dbReference type="SMART" id="SM01307">
    <property type="entry name" value="RICTOR_M"/>
    <property type="match status" value="1"/>
</dbReference>
<feature type="domain" description="Rapamycin-insensitive companion of mTOR middle" evidence="3">
    <location>
        <begin position="560"/>
        <end position="783"/>
    </location>
</feature>
<sequence length="1796" mass="197803">AKMYSGRARRAGRSLRRRHDNEDDNIVLDSGRGVSGVIREILGVVCREDGISKGRCLGYLNAAVRAISKITALNHSKKSPFTDEEKNMFDEIVSMKNDTSSPSTKVNFGEDIITGEQYFCLLRCCLVHKGKEVRAGGLRLLRYLIQTPEDVQALITVNTVPLMIRCMDIMLDNQIERVQSLRLARRMLQVAPSLFPVALARCLIAIARDGAKERDRLLRSALATLNEMAVLNTAVFVECGGVGVLLHNVLDCAMPRINEALMGAILYLLNTPTWRSHCSQLHQILAPFSDFHYKHTSYDLEYYSKSEERELRTQAGKMAVLVCLRSWPGLVALCQPNTAALRSLVALLYPNHEDTRKAIIELLYELFRVPLGEWTGDYEDALSEHVSVSASDTDMWRLHEGFVAAESRAVLPHIAKFRPNLIQNHLALVLYTLMCVDLFPALCEVIVTSSAPLSVRTTILLGELLHQANQNLPSECGSLSHSLPILLERAAGQDATHRMRATQAITALLTLARAKLNSQNNSTSLYLAHIIQCSPKAKERIPKVYTSSSNAKLSKWLGKDHDELIHQTLKDSEVLIFGRDPHLWKWELIIPVLRWPTSSLQRLDDSSYRLFVRRVLHFYKPSSGLFANVDLTHDLAQVFAQGLLHFCDFLLGASEDECSKHFEELLVDVSTNLSYVLCERPLHDAVLSPSRLNTTTAQYYFLALGRLSHSQRGYDMLLKAGIFEQLQELVSVSMSDMYAKLVSTCLDYSINGLNRAILTKLLTGCQESARVYATQFLRALVRVGAAHFARWGVELLVAQLYDESRVVSLAALDVLEEACDNEEYLDAILSAPPSVLHLGDRGQLLMAKLISSPRGFRAYHEANFSNTLLDKWSTTYNYKYVKLMQTAVADSLTQHQRGEDGAYGRRTGSKHVVHDVFLLPHLYGSLTQHKEGFSILMQHDAVRTMVQIVKAGVVSTAQDIYQLKVAIWAMGHLGLSSDGAGFLSCEGVLPALSHLAATCPVYSVRGTCFHALCLVATTREGSNLLRKYGWECVQRHHHECWQFVEEKVDVWSPTTNQGQVDENYINIGGHQISESDADDFELVKPGFYVGDDSEDGSDGGSLLVEGIGLDDSYPTTGKSQTLPHKSKPPSVMGHQRSLSDCAPVMEEHASDQPQLTPSQDDLTIGKRSSLRLSKLLASVRRKSEKRRESTSSRASNSSTASDRMTDRMAAFLQSARRIRGVSSRSHSLTDPTGSDDEAGDQRYTLSSDSLSDPAQDMDFSAAELPHDSPEISREYSQTDVHTPLPVRTQVMGLPTHGELWRMKSLLRHQRDCHLSPIASGASLATIGSHATAEGGVELRRGGRAGSIRGSSGALFAEDTVDRAAGNTTPVMLGASIVTGQPLSTQSYLTLRSITNHRRVVSESSQDEKTTRNSLKGFLSSSYDHSGTYLMRNLLDVQGMVRSPSGCSEVSSVRSGGVRGGGLSSSAGRGLGSQLQSSVSPVQSGQCYLGFALPLDLDLLLYDATADKNSQHAEVGGVNVASTTNGTSGKDRFPAITESELETQSEDRSTKQQGTSFSNGNRKVCTEKNAGLDTDGTGLDLHRPDTCIACFSLAPPSMHSSPLHKCEGDGQGAEGVMLVVESPPLQRVKATSEASEASESSSVNSQGWDDTGEGKSGPERVNQLLIRKEVLRFITNLLSSIAAKSSESGLLTLKQRWPHAFRDLCLYSEICQILACYNYRLTARRFIQELFMDLTFSEVFAEANRLLSSQLEGLCETVNPVVHESTSTMHSFSLQAPTMPDIAEVMLSDKSDREEDC</sequence>
<dbReference type="SMART" id="SM01308">
    <property type="entry name" value="RICTOR_N"/>
    <property type="match status" value="1"/>
</dbReference>
<gene>
    <name evidence="6" type="ORF">OTU49_011142</name>
</gene>
<dbReference type="InterPro" id="IPR028267">
    <property type="entry name" value="Pianissimo_N"/>
</dbReference>
<feature type="compositionally biased region" description="Low complexity" evidence="2">
    <location>
        <begin position="1631"/>
        <end position="1641"/>
    </location>
</feature>
<feature type="compositionally biased region" description="Low complexity" evidence="2">
    <location>
        <begin position="1191"/>
        <end position="1202"/>
    </location>
</feature>
<reference evidence="6 7" key="1">
    <citation type="journal article" date="2024" name="BMC Genomics">
        <title>Genome assembly of redclaw crayfish (Cherax quadricarinatus) provides insights into its immune adaptation and hypoxia tolerance.</title>
        <authorList>
            <person name="Liu Z."/>
            <person name="Zheng J."/>
            <person name="Li H."/>
            <person name="Fang K."/>
            <person name="Wang S."/>
            <person name="He J."/>
            <person name="Zhou D."/>
            <person name="Weng S."/>
            <person name="Chi M."/>
            <person name="Gu Z."/>
            <person name="He J."/>
            <person name="Li F."/>
            <person name="Wang M."/>
        </authorList>
    </citation>
    <scope>NUCLEOTIDE SEQUENCE [LARGE SCALE GENOMIC DNA]</scope>
    <source>
        <strain evidence="6">ZL_2023a</strain>
    </source>
</reference>
<feature type="compositionally biased region" description="Polar residues" evidence="2">
    <location>
        <begin position="1243"/>
        <end position="1252"/>
    </location>
</feature>
<feature type="region of interest" description="Disordered" evidence="2">
    <location>
        <begin position="1626"/>
        <end position="1655"/>
    </location>
</feature>